<reference evidence="3" key="1">
    <citation type="submission" date="2020-05" db="EMBL/GenBank/DDBJ databases">
        <authorList>
            <person name="Chiriac C."/>
            <person name="Salcher M."/>
            <person name="Ghai R."/>
            <person name="Kavagutti S V."/>
        </authorList>
    </citation>
    <scope>NUCLEOTIDE SEQUENCE</scope>
</reference>
<comment type="catalytic activity">
    <reaction evidence="2">
        <text>oxidized coenzyme F420-(gamma-L-Glu)(n) + a quinol + H(+) = reduced coenzyme F420-(gamma-L-Glu)(n) + a quinone</text>
        <dbReference type="Rhea" id="RHEA:39663"/>
        <dbReference type="Rhea" id="RHEA-COMP:12939"/>
        <dbReference type="Rhea" id="RHEA-COMP:14378"/>
        <dbReference type="ChEBI" id="CHEBI:15378"/>
        <dbReference type="ChEBI" id="CHEBI:24646"/>
        <dbReference type="ChEBI" id="CHEBI:132124"/>
        <dbReference type="ChEBI" id="CHEBI:133980"/>
        <dbReference type="ChEBI" id="CHEBI:139511"/>
    </reaction>
</comment>
<dbReference type="InterPro" id="IPR004378">
    <property type="entry name" value="F420H2_quin_Rdtase"/>
</dbReference>
<evidence type="ECO:0000313" key="5">
    <source>
        <dbReference type="EMBL" id="CAB5041652.1"/>
    </source>
</evidence>
<dbReference type="AlphaFoldDB" id="A0A6J6QNW2"/>
<dbReference type="GO" id="GO:0005886">
    <property type="term" value="C:plasma membrane"/>
    <property type="evidence" value="ECO:0007669"/>
    <property type="project" value="TreeGrafter"/>
</dbReference>
<dbReference type="EMBL" id="CAFBMD010000122">
    <property type="protein sequence ID" value="CAB4906251.1"/>
    <property type="molecule type" value="Genomic_DNA"/>
</dbReference>
<comment type="similarity">
    <text evidence="1">Belongs to the F420H(2)-dependent quinone reductase family.</text>
</comment>
<organism evidence="3">
    <name type="scientific">freshwater metagenome</name>
    <dbReference type="NCBI Taxonomy" id="449393"/>
    <lineage>
        <taxon>unclassified sequences</taxon>
        <taxon>metagenomes</taxon>
        <taxon>ecological metagenomes</taxon>
    </lineage>
</organism>
<dbReference type="InterPro" id="IPR012349">
    <property type="entry name" value="Split_barrel_FMN-bd"/>
</dbReference>
<evidence type="ECO:0000313" key="3">
    <source>
        <dbReference type="EMBL" id="CAB4713520.1"/>
    </source>
</evidence>
<dbReference type="GO" id="GO:0070967">
    <property type="term" value="F:coenzyme F420 binding"/>
    <property type="evidence" value="ECO:0007669"/>
    <property type="project" value="TreeGrafter"/>
</dbReference>
<accession>A0A6J6QNW2</accession>
<name>A0A6J6QNW2_9ZZZZ</name>
<dbReference type="Gene3D" id="2.30.110.10">
    <property type="entry name" value="Electron Transport, Fmn-binding Protein, Chain A"/>
    <property type="match status" value="1"/>
</dbReference>
<dbReference type="PANTHER" id="PTHR39428">
    <property type="entry name" value="F420H(2)-DEPENDENT QUINONE REDUCTASE RV1261C"/>
    <property type="match status" value="1"/>
</dbReference>
<evidence type="ECO:0000256" key="2">
    <source>
        <dbReference type="ARBA" id="ARBA00049106"/>
    </source>
</evidence>
<dbReference type="GO" id="GO:0016491">
    <property type="term" value="F:oxidoreductase activity"/>
    <property type="evidence" value="ECO:0007669"/>
    <property type="project" value="InterPro"/>
</dbReference>
<evidence type="ECO:0000256" key="1">
    <source>
        <dbReference type="ARBA" id="ARBA00008710"/>
    </source>
</evidence>
<dbReference type="PANTHER" id="PTHR39428:SF1">
    <property type="entry name" value="F420H(2)-DEPENDENT QUINONE REDUCTASE RV1261C"/>
    <property type="match status" value="1"/>
</dbReference>
<evidence type="ECO:0000313" key="4">
    <source>
        <dbReference type="EMBL" id="CAB4906251.1"/>
    </source>
</evidence>
<dbReference type="Pfam" id="PF04075">
    <property type="entry name" value="F420H2_quin_red"/>
    <property type="match status" value="1"/>
</dbReference>
<protein>
    <submittedName>
        <fullName evidence="3">Unannotated protein</fullName>
    </submittedName>
</protein>
<dbReference type="EMBL" id="CAFBQA010000093">
    <property type="protein sequence ID" value="CAB5041652.1"/>
    <property type="molecule type" value="Genomic_DNA"/>
</dbReference>
<proteinExistence type="inferred from homology"/>
<gene>
    <name evidence="3" type="ORF">UFOPK2593_01297</name>
    <name evidence="4" type="ORF">UFOPK3492_01212</name>
    <name evidence="5" type="ORF">UFOPK4234_01328</name>
</gene>
<dbReference type="EMBL" id="CAEZXW010000109">
    <property type="protein sequence ID" value="CAB4713520.1"/>
    <property type="molecule type" value="Genomic_DNA"/>
</dbReference>
<sequence length="158" mass="17045">MRLPLSTSGYDALMGGILRTLTGGHKWLHRVSGGRAGKSFPGGALVIWVTLPGRKSGVPRLTPLLGAPDGDAWVVAGSAGGMSSAPEWALNAIAAAENPTSECLLEVNGVTRKIRVINLVDEVERSSAYEKLILDWRFFRSYAQRTSRTIPVFRLVDL</sequence>